<reference evidence="8 9" key="1">
    <citation type="journal article" date="2012" name="J. Bacteriol.">
        <title>Genome Sequence of Blastococcus saxobsidens DD2, a Stone-Inhabiting Bacterium.</title>
        <authorList>
            <person name="Chouaia B."/>
            <person name="Crotti E."/>
            <person name="Brusetti L."/>
            <person name="Daffonchio D."/>
            <person name="Essoussi I."/>
            <person name="Nouioui I."/>
            <person name="Sbissi I."/>
            <person name="Ghodhbane-Gtari F."/>
            <person name="Gtari M."/>
            <person name="Vacherie B."/>
            <person name="Barbe V."/>
            <person name="Medigue C."/>
            <person name="Gury J."/>
            <person name="Pujic P."/>
            <person name="Normand P."/>
        </authorList>
    </citation>
    <scope>NUCLEOTIDE SEQUENCE [LARGE SCALE GENOMIC DNA]</scope>
    <source>
        <strain evidence="8 9">DD2</strain>
    </source>
</reference>
<feature type="domain" description="Thioredoxin" evidence="7">
    <location>
        <begin position="35"/>
        <end position="187"/>
    </location>
</feature>
<dbReference type="InterPro" id="IPR013766">
    <property type="entry name" value="Thioredoxin_domain"/>
</dbReference>
<dbReference type="AlphaFoldDB" id="H6RPR1"/>
<feature type="signal peptide" evidence="6">
    <location>
        <begin position="1"/>
        <end position="22"/>
    </location>
</feature>
<dbReference type="GO" id="GO:0016853">
    <property type="term" value="F:isomerase activity"/>
    <property type="evidence" value="ECO:0007669"/>
    <property type="project" value="UniProtKB-KW"/>
</dbReference>
<comment type="subcellular location">
    <subcellularLocation>
        <location evidence="1">Cell envelope</location>
    </subcellularLocation>
</comment>
<evidence type="ECO:0000256" key="1">
    <source>
        <dbReference type="ARBA" id="ARBA00004196"/>
    </source>
</evidence>
<accession>H6RPR1</accession>
<dbReference type="Gene3D" id="3.40.30.10">
    <property type="entry name" value="Glutaredoxin"/>
    <property type="match status" value="1"/>
</dbReference>
<dbReference type="InterPro" id="IPR036249">
    <property type="entry name" value="Thioredoxin-like_sf"/>
</dbReference>
<keyword evidence="8" id="KW-0413">Isomerase</keyword>
<keyword evidence="3" id="KW-0812">Transmembrane</keyword>
<dbReference type="SUPFAM" id="SSF52833">
    <property type="entry name" value="Thioredoxin-like"/>
    <property type="match status" value="1"/>
</dbReference>
<evidence type="ECO:0000259" key="7">
    <source>
        <dbReference type="PROSITE" id="PS51352"/>
    </source>
</evidence>
<dbReference type="InterPro" id="IPR050553">
    <property type="entry name" value="Thioredoxin_ResA/DsbE_sf"/>
</dbReference>
<dbReference type="OrthoDB" id="9796554at2"/>
<evidence type="ECO:0000313" key="9">
    <source>
        <dbReference type="Proteomes" id="UP000007517"/>
    </source>
</evidence>
<dbReference type="InterPro" id="IPR017937">
    <property type="entry name" value="Thioredoxin_CS"/>
</dbReference>
<dbReference type="GO" id="GO:0030313">
    <property type="term" value="C:cell envelope"/>
    <property type="evidence" value="ECO:0007669"/>
    <property type="project" value="UniProtKB-SubCell"/>
</dbReference>
<dbReference type="EMBL" id="FO117623">
    <property type="protein sequence ID" value="CCG01480.1"/>
    <property type="molecule type" value="Genomic_DNA"/>
</dbReference>
<keyword evidence="9" id="KW-1185">Reference proteome</keyword>
<dbReference type="GO" id="GO:0016491">
    <property type="term" value="F:oxidoreductase activity"/>
    <property type="evidence" value="ECO:0007669"/>
    <property type="project" value="InterPro"/>
</dbReference>
<evidence type="ECO:0000256" key="5">
    <source>
        <dbReference type="ARBA" id="ARBA00023284"/>
    </source>
</evidence>
<dbReference type="PROSITE" id="PS51257">
    <property type="entry name" value="PROKAR_LIPOPROTEIN"/>
    <property type="match status" value="1"/>
</dbReference>
<keyword evidence="5" id="KW-0676">Redox-active center</keyword>
<dbReference type="KEGG" id="bsd:BLASA_0520"/>
<dbReference type="PROSITE" id="PS00194">
    <property type="entry name" value="THIOREDOXIN_1"/>
    <property type="match status" value="1"/>
</dbReference>
<dbReference type="Pfam" id="PF08534">
    <property type="entry name" value="Redoxin"/>
    <property type="match status" value="1"/>
</dbReference>
<proteinExistence type="predicted"/>
<dbReference type="RefSeq" id="WP_014374396.1">
    <property type="nucleotide sequence ID" value="NC_016943.1"/>
</dbReference>
<sequence length="190" mass="19322">MRRSFVALAAALLLAGCTGEPADDGGPAAAPSTAVAPLTPCPEQPEAAAVGAQRLPALVFECPGGGSLDLARAPGVPMVVNLWGSWCPPCREEMPVLQEFAELAGDDVRMVGVISKDGLPQAASFAEDAGVTFPSAFDGEGELMAELGLNALPFTYFVDAGGALVHTEAGPVGSLDELRGLVAQHLGVQL</sequence>
<keyword evidence="6" id="KW-0732">Signal</keyword>
<dbReference type="HOGENOM" id="CLU_042529_11_1_11"/>
<dbReference type="Proteomes" id="UP000007517">
    <property type="component" value="Chromosome"/>
</dbReference>
<keyword evidence="4" id="KW-1015">Disulfide bond</keyword>
<dbReference type="CDD" id="cd02966">
    <property type="entry name" value="TlpA_like_family"/>
    <property type="match status" value="1"/>
</dbReference>
<dbReference type="GO" id="GO:0017004">
    <property type="term" value="P:cytochrome complex assembly"/>
    <property type="evidence" value="ECO:0007669"/>
    <property type="project" value="UniProtKB-KW"/>
</dbReference>
<reference evidence="9" key="2">
    <citation type="submission" date="2012-02" db="EMBL/GenBank/DDBJ databases">
        <title>Complete genome sequence of Blastococcus saxobsidens strain DD2.</title>
        <authorList>
            <person name="Genoscope."/>
        </authorList>
    </citation>
    <scope>NUCLEOTIDE SEQUENCE [LARGE SCALE GENOMIC DNA]</scope>
    <source>
        <strain evidence="9">DD2</strain>
    </source>
</reference>
<feature type="chain" id="PRO_5003606352" evidence="6">
    <location>
        <begin position="23"/>
        <end position="190"/>
    </location>
</feature>
<evidence type="ECO:0000256" key="3">
    <source>
        <dbReference type="ARBA" id="ARBA00022968"/>
    </source>
</evidence>
<dbReference type="PANTHER" id="PTHR42852">
    <property type="entry name" value="THIOL:DISULFIDE INTERCHANGE PROTEIN DSBE"/>
    <property type="match status" value="1"/>
</dbReference>
<keyword evidence="3" id="KW-0735">Signal-anchor</keyword>
<dbReference type="PANTHER" id="PTHR42852:SF6">
    <property type="entry name" value="THIOL:DISULFIDE INTERCHANGE PROTEIN DSBE"/>
    <property type="match status" value="1"/>
</dbReference>
<organism evidence="8 9">
    <name type="scientific">Blastococcus saxobsidens (strain DD2)</name>
    <dbReference type="NCBI Taxonomy" id="1146883"/>
    <lineage>
        <taxon>Bacteria</taxon>
        <taxon>Bacillati</taxon>
        <taxon>Actinomycetota</taxon>
        <taxon>Actinomycetes</taxon>
        <taxon>Geodermatophilales</taxon>
        <taxon>Geodermatophilaceae</taxon>
        <taxon>Blastococcus</taxon>
    </lineage>
</organism>
<evidence type="ECO:0000313" key="8">
    <source>
        <dbReference type="EMBL" id="CCG01480.1"/>
    </source>
</evidence>
<evidence type="ECO:0000256" key="2">
    <source>
        <dbReference type="ARBA" id="ARBA00022748"/>
    </source>
</evidence>
<name>H6RPR1_BLASD</name>
<dbReference type="InterPro" id="IPR013740">
    <property type="entry name" value="Redoxin"/>
</dbReference>
<gene>
    <name evidence="8" type="ordered locus">BLASA_0520</name>
</gene>
<dbReference type="PROSITE" id="PS51352">
    <property type="entry name" value="THIOREDOXIN_2"/>
    <property type="match status" value="1"/>
</dbReference>
<evidence type="ECO:0000256" key="6">
    <source>
        <dbReference type="SAM" id="SignalP"/>
    </source>
</evidence>
<protein>
    <submittedName>
        <fullName evidence="8">Thiol-disulfide isomerase-like thioredoxin</fullName>
    </submittedName>
</protein>
<keyword evidence="2" id="KW-0201">Cytochrome c-type biogenesis</keyword>
<dbReference type="STRING" id="1146883.BLASA_0520"/>
<evidence type="ECO:0000256" key="4">
    <source>
        <dbReference type="ARBA" id="ARBA00023157"/>
    </source>
</evidence>
<dbReference type="eggNOG" id="COG0526">
    <property type="taxonomic scope" value="Bacteria"/>
</dbReference>